<name>W7TL50_9STRA</name>
<organism evidence="3 4">
    <name type="scientific">Nannochloropsis gaditana</name>
    <dbReference type="NCBI Taxonomy" id="72520"/>
    <lineage>
        <taxon>Eukaryota</taxon>
        <taxon>Sar</taxon>
        <taxon>Stramenopiles</taxon>
        <taxon>Ochrophyta</taxon>
        <taxon>Eustigmatophyceae</taxon>
        <taxon>Eustigmatales</taxon>
        <taxon>Monodopsidaceae</taxon>
        <taxon>Nannochloropsis</taxon>
    </lineage>
</organism>
<evidence type="ECO:0000256" key="1">
    <source>
        <dbReference type="SAM" id="MobiDB-lite"/>
    </source>
</evidence>
<reference evidence="3 4" key="1">
    <citation type="journal article" date="2014" name="Mol. Plant">
        <title>Chromosome Scale Genome Assembly and Transcriptome Profiling of Nannochloropsis gaditana in Nitrogen Depletion.</title>
        <authorList>
            <person name="Corteggiani Carpinelli E."/>
            <person name="Telatin A."/>
            <person name="Vitulo N."/>
            <person name="Forcato C."/>
            <person name="D'Angelo M."/>
            <person name="Schiavon R."/>
            <person name="Vezzi A."/>
            <person name="Giacometti G.M."/>
            <person name="Morosinotto T."/>
            <person name="Valle G."/>
        </authorList>
    </citation>
    <scope>NUCLEOTIDE SEQUENCE [LARGE SCALE GENOMIC DNA]</scope>
    <source>
        <strain evidence="3 4">B-31</strain>
    </source>
</reference>
<protein>
    <submittedName>
        <fullName evidence="3">Uncharacterized protein</fullName>
    </submittedName>
</protein>
<evidence type="ECO:0000256" key="2">
    <source>
        <dbReference type="SAM" id="SignalP"/>
    </source>
</evidence>
<feature type="region of interest" description="Disordered" evidence="1">
    <location>
        <begin position="414"/>
        <end position="440"/>
    </location>
</feature>
<evidence type="ECO:0000313" key="3">
    <source>
        <dbReference type="EMBL" id="EWM26787.1"/>
    </source>
</evidence>
<keyword evidence="2" id="KW-0732">Signal</keyword>
<dbReference type="Proteomes" id="UP000019335">
    <property type="component" value="Chromosome 8"/>
</dbReference>
<gene>
    <name evidence="3" type="ORF">Naga_100018g13</name>
</gene>
<comment type="caution">
    <text evidence="3">The sequence shown here is derived from an EMBL/GenBank/DDBJ whole genome shotgun (WGS) entry which is preliminary data.</text>
</comment>
<sequence>MRLPRGTPSLLLSINLLWCLNAQGIAWNRGLSNRNKDIIEEDLPSLPAEVVDPTIPILSPTPEAPSGLDLKGVDAQSLINPDFVGRLIPAGQCGVYRRGSNGAEVSLCVESVVEYGNDLKQLNAFLVNSGTAGLCDFLIRPFVPTGATMDSFWPDWALEDMSEVYIEPAQIIAIGMTVVPGPQDSPQSLPRIDVVAFKDCSPSGVDADQDDVNFEISPIDMMMPEAVVITAAAGDPMQKRPATKQEQQVLATVPEEGQCAIYSKPASGTNTAQATLCIESILHGGSDVVQVNGLLLNTGTAPLCTVRLAAEQDAQYSSMWPRWASQGHSKDNFMPGDAIAVGLTSPGRADGSRPALALENFDVCGHPSTADVVRDPSTGAVLRPSPLEVVLVSMDDTLGAPEWVSLADYQEARGDEERQAIDTDTSATMETRQAEDTTAGTKIDAFGATPEQLAIPAGVCGVYRKGAAELSICSESVVTWGQDVQQLNGFMMNTGNRTICDIRIRPALPSASETPYSLWPDWASDASYEVFFDPGQMTAVGMTGPPTNTTPYIEIVSFRDCKDAAEMATSALSSFSTVPIETVQPPSPQEELTSIPVAVPIPSTEAAKEGFDDMLPEPVGEESMDTIREGWCALHTIRSSTMALCLESIIHWGTTLVQVNTFLMNLNEEDDVCDVEVAISTGPEGFDSLWPRWVRQGTYKKHVSPGEALPVGVAAPYDKAQPRNSPVIALRNFRACAEKKGLPVEAGDISPLVFLPIGMVKRVDEGPSLPRVEKEVNTAEGLARRMQEEDAELSPVSVSPGRCGMATGMAGLFQIRLCVDRANTWGDGIVQLAGRVENSGKEAICDMRLGSNFEKVSIATSWPATSAAGEDFEALLPGETREIGLTASPRGLIEGVAPMLSVTSFRPCGRQGLAVPSPPQPLQLTWEGPSAETAKHVLQISGFSHQDLGEGVQAESEQRHLASKGKAAPTTFDTIDWELCGYYTGLDGESELALCWKDAKSWKDREMGRIVQTNLVLVNTGKLGVCNVTLEIENLDSELGDHYPNNWMDDDGRETFPSYPGYYAPEQIVNLGAAVPIASGFPDVSIAPTFTACQPPPPKPVAPRKADCTEVPGSGANADVLLNFCLYSKPKIWREYEGPRIVMVEGYIENIGQGTACNIEVDIENLQDAQATWGEWMPTYPYKLSPGSTLKFGANIPYKKGIPKSHLVSFDSCDSLETRRKM</sequence>
<proteinExistence type="predicted"/>
<dbReference type="EMBL" id="AZIL01000606">
    <property type="protein sequence ID" value="EWM26787.1"/>
    <property type="molecule type" value="Genomic_DNA"/>
</dbReference>
<evidence type="ECO:0000313" key="4">
    <source>
        <dbReference type="Proteomes" id="UP000019335"/>
    </source>
</evidence>
<keyword evidence="4" id="KW-1185">Reference proteome</keyword>
<dbReference type="OrthoDB" id="10274440at2759"/>
<feature type="compositionally biased region" description="Polar residues" evidence="1">
    <location>
        <begin position="422"/>
        <end position="440"/>
    </location>
</feature>
<feature type="signal peptide" evidence="2">
    <location>
        <begin position="1"/>
        <end position="22"/>
    </location>
</feature>
<dbReference type="AlphaFoldDB" id="W7TL50"/>
<feature type="chain" id="PRO_5004904361" evidence="2">
    <location>
        <begin position="23"/>
        <end position="1222"/>
    </location>
</feature>
<accession>W7TL50</accession>